<dbReference type="SUPFAM" id="SSF50939">
    <property type="entry name" value="Sialidases"/>
    <property type="match status" value="1"/>
</dbReference>
<dbReference type="InterPro" id="IPR026856">
    <property type="entry name" value="Sialidase_fam"/>
</dbReference>
<proteinExistence type="predicted"/>
<sequence length="256" mass="27867">MENWHKHHAHVASCKHKVLLSLIWESPVTCQLQRRKTERTAAAPQRGGGVSVASVPRGGAESGERPTASPTAGWLRPPRVRAPASGPAILGVRGLSVSPSPRGFCRPVVFVACFRVLCSLSLPHSCLRLPSLAHSPALRCPRPEGCPAPSSAPREMEEPGSRAEVMEEVTSCSFNSPLFQQEDKRGVTYRIPALLYIPPTHTFLAFAEKRSTSRDEDALHLVLRRGLRTGHSVQVTPPPRSGSEPHSLSTLLRLLQ</sequence>
<dbReference type="KEGG" id="lww:115938966"/>
<keyword evidence="2" id="KW-1185">Reference proteome</keyword>
<evidence type="ECO:0000313" key="2">
    <source>
        <dbReference type="Proteomes" id="UP000245341"/>
    </source>
</evidence>
<evidence type="ECO:0000313" key="3">
    <source>
        <dbReference type="RefSeq" id="XP_030879006.1"/>
    </source>
</evidence>
<feature type="non-terminal residue" evidence="3">
    <location>
        <position position="256"/>
    </location>
</feature>
<dbReference type="Gene3D" id="2.120.10.10">
    <property type="match status" value="1"/>
</dbReference>
<dbReference type="Proteomes" id="UP000245341">
    <property type="component" value="Unplaced"/>
</dbReference>
<dbReference type="PANTHER" id="PTHR10628:SF23">
    <property type="entry name" value="SIALIDASE-3"/>
    <property type="match status" value="1"/>
</dbReference>
<feature type="region of interest" description="Disordered" evidence="1">
    <location>
        <begin position="36"/>
        <end position="80"/>
    </location>
</feature>
<accession>A0A7F8QEB0</accession>
<feature type="region of interest" description="Disordered" evidence="1">
    <location>
        <begin position="230"/>
        <end position="249"/>
    </location>
</feature>
<dbReference type="OrthoDB" id="2739686at2759"/>
<evidence type="ECO:0000256" key="1">
    <source>
        <dbReference type="SAM" id="MobiDB-lite"/>
    </source>
</evidence>
<dbReference type="GO" id="GO:0006689">
    <property type="term" value="P:ganglioside catabolic process"/>
    <property type="evidence" value="ECO:0007669"/>
    <property type="project" value="TreeGrafter"/>
</dbReference>
<reference evidence="3" key="1">
    <citation type="submission" date="2025-08" db="UniProtKB">
        <authorList>
            <consortium name="RefSeq"/>
        </authorList>
    </citation>
    <scope>IDENTIFICATION</scope>
    <source>
        <tissue evidence="3">Liver</tissue>
    </source>
</reference>
<protein>
    <submittedName>
        <fullName evidence="3">Uncharacterized protein LOC115938966</fullName>
    </submittedName>
</protein>
<dbReference type="GO" id="GO:0005737">
    <property type="term" value="C:cytoplasm"/>
    <property type="evidence" value="ECO:0007669"/>
    <property type="project" value="TreeGrafter"/>
</dbReference>
<name>A0A7F8QEB0_LEPWE</name>
<organism evidence="2 3">
    <name type="scientific">Leptonychotes weddellii</name>
    <name type="common">Weddell seal</name>
    <name type="synonym">Otaria weddellii</name>
    <dbReference type="NCBI Taxonomy" id="9713"/>
    <lineage>
        <taxon>Eukaryota</taxon>
        <taxon>Metazoa</taxon>
        <taxon>Chordata</taxon>
        <taxon>Craniata</taxon>
        <taxon>Vertebrata</taxon>
        <taxon>Euteleostomi</taxon>
        <taxon>Mammalia</taxon>
        <taxon>Eutheria</taxon>
        <taxon>Laurasiatheria</taxon>
        <taxon>Carnivora</taxon>
        <taxon>Caniformia</taxon>
        <taxon>Pinnipedia</taxon>
        <taxon>Phocidae</taxon>
        <taxon>Monachinae</taxon>
        <taxon>Lobodontini</taxon>
        <taxon>Leptonychotes</taxon>
    </lineage>
</organism>
<dbReference type="RefSeq" id="XP_030879006.1">
    <property type="nucleotide sequence ID" value="XM_031023146.1"/>
</dbReference>
<dbReference type="GO" id="GO:0004308">
    <property type="term" value="F:exo-alpha-sialidase activity"/>
    <property type="evidence" value="ECO:0007669"/>
    <property type="project" value="InterPro"/>
</dbReference>
<dbReference type="AlphaFoldDB" id="A0A7F8QEB0"/>
<dbReference type="InterPro" id="IPR036278">
    <property type="entry name" value="Sialidase_sf"/>
</dbReference>
<dbReference type="CDD" id="cd15482">
    <property type="entry name" value="Sialidase_non-viral"/>
    <property type="match status" value="1"/>
</dbReference>
<dbReference type="GO" id="GO:0016020">
    <property type="term" value="C:membrane"/>
    <property type="evidence" value="ECO:0007669"/>
    <property type="project" value="TreeGrafter"/>
</dbReference>
<gene>
    <name evidence="3" type="primary">LOC115938966</name>
</gene>
<dbReference type="GeneID" id="115938966"/>
<dbReference type="PANTHER" id="PTHR10628">
    <property type="entry name" value="SIALIDASE"/>
    <property type="match status" value="1"/>
</dbReference>
<dbReference type="GO" id="GO:0009313">
    <property type="term" value="P:oligosaccharide catabolic process"/>
    <property type="evidence" value="ECO:0007669"/>
    <property type="project" value="TreeGrafter"/>
</dbReference>